<protein>
    <recommendedName>
        <fullName evidence="3">Histone-lysine N-methyltransferase SETMAR</fullName>
    </recommendedName>
</protein>
<comment type="caution">
    <text evidence="1">The sequence shown here is derived from an EMBL/GenBank/DDBJ whole genome shotgun (WGS) entry which is preliminary data.</text>
</comment>
<dbReference type="PANTHER" id="PTHR46060">
    <property type="entry name" value="MARINER MOS1 TRANSPOSASE-LIKE PROTEIN"/>
    <property type="match status" value="1"/>
</dbReference>
<keyword evidence="2" id="KW-1185">Reference proteome</keyword>
<accession>A0ABQ8SGM5</accession>
<name>A0ABQ8SGM5_PERAM</name>
<evidence type="ECO:0008006" key="3">
    <source>
        <dbReference type="Google" id="ProtNLM"/>
    </source>
</evidence>
<sequence>MGVVLTFLQRYHDEGEDFLNKFVTGDENKRRGMLSSGIVLFHDNARPHTAAATKRLLQRFRWEVFDHTPYSPDLVPSDFHLFPRMKRCLGGQYFGTDNELQTSVENWLKSQAAGFYSTRLVCSSAGSHQENVVRAGEEAAGSQHLTLVETQTADPRESPDGCDEMLRTTYRVDKVKRFREAAKGRLEMQAEKMKTTTL</sequence>
<evidence type="ECO:0000313" key="2">
    <source>
        <dbReference type="Proteomes" id="UP001148838"/>
    </source>
</evidence>
<reference evidence="1 2" key="1">
    <citation type="journal article" date="2022" name="Allergy">
        <title>Genome assembly and annotation of Periplaneta americana reveal a comprehensive cockroach allergen profile.</title>
        <authorList>
            <person name="Wang L."/>
            <person name="Xiong Q."/>
            <person name="Saelim N."/>
            <person name="Wang L."/>
            <person name="Nong W."/>
            <person name="Wan A.T."/>
            <person name="Shi M."/>
            <person name="Liu X."/>
            <person name="Cao Q."/>
            <person name="Hui J.H.L."/>
            <person name="Sookrung N."/>
            <person name="Leung T.F."/>
            <person name="Tungtrongchitr A."/>
            <person name="Tsui S.K.W."/>
        </authorList>
    </citation>
    <scope>NUCLEOTIDE SEQUENCE [LARGE SCALE GENOMIC DNA]</scope>
    <source>
        <strain evidence="1">PWHHKU_190912</strain>
    </source>
</reference>
<evidence type="ECO:0000313" key="1">
    <source>
        <dbReference type="EMBL" id="KAJ4432832.1"/>
    </source>
</evidence>
<dbReference type="PANTHER" id="PTHR46060:SF1">
    <property type="entry name" value="MARINER MOS1 TRANSPOSASE-LIKE PROTEIN"/>
    <property type="match status" value="1"/>
</dbReference>
<dbReference type="InterPro" id="IPR052709">
    <property type="entry name" value="Transposase-MT_Hybrid"/>
</dbReference>
<organism evidence="1 2">
    <name type="scientific">Periplaneta americana</name>
    <name type="common">American cockroach</name>
    <name type="synonym">Blatta americana</name>
    <dbReference type="NCBI Taxonomy" id="6978"/>
    <lineage>
        <taxon>Eukaryota</taxon>
        <taxon>Metazoa</taxon>
        <taxon>Ecdysozoa</taxon>
        <taxon>Arthropoda</taxon>
        <taxon>Hexapoda</taxon>
        <taxon>Insecta</taxon>
        <taxon>Pterygota</taxon>
        <taxon>Neoptera</taxon>
        <taxon>Polyneoptera</taxon>
        <taxon>Dictyoptera</taxon>
        <taxon>Blattodea</taxon>
        <taxon>Blattoidea</taxon>
        <taxon>Blattidae</taxon>
        <taxon>Blattinae</taxon>
        <taxon>Periplaneta</taxon>
    </lineage>
</organism>
<gene>
    <name evidence="1" type="ORF">ANN_21471</name>
</gene>
<dbReference type="EMBL" id="JAJSOF020000029">
    <property type="protein sequence ID" value="KAJ4432832.1"/>
    <property type="molecule type" value="Genomic_DNA"/>
</dbReference>
<dbReference type="Gene3D" id="3.30.420.10">
    <property type="entry name" value="Ribonuclease H-like superfamily/Ribonuclease H"/>
    <property type="match status" value="1"/>
</dbReference>
<dbReference type="InterPro" id="IPR036397">
    <property type="entry name" value="RNaseH_sf"/>
</dbReference>
<proteinExistence type="predicted"/>
<dbReference type="Proteomes" id="UP001148838">
    <property type="component" value="Unassembled WGS sequence"/>
</dbReference>